<reference evidence="1" key="1">
    <citation type="submission" date="2021-06" db="EMBL/GenBank/DDBJ databases">
        <title>Comparative genomics, transcriptomics and evolutionary studies reveal genomic signatures of adaptation to plant cell wall in hemibiotrophic fungi.</title>
        <authorList>
            <consortium name="DOE Joint Genome Institute"/>
            <person name="Baroncelli R."/>
            <person name="Diaz J.F."/>
            <person name="Benocci T."/>
            <person name="Peng M."/>
            <person name="Battaglia E."/>
            <person name="Haridas S."/>
            <person name="Andreopoulos W."/>
            <person name="Labutti K."/>
            <person name="Pangilinan J."/>
            <person name="Floch G.L."/>
            <person name="Makela M.R."/>
            <person name="Henrissat B."/>
            <person name="Grigoriev I.V."/>
            <person name="Crouch J.A."/>
            <person name="De Vries R.P."/>
            <person name="Sukno S.A."/>
            <person name="Thon M.R."/>
        </authorList>
    </citation>
    <scope>NUCLEOTIDE SEQUENCE</scope>
    <source>
        <strain evidence="1">CBS 102054</strain>
    </source>
</reference>
<proteinExistence type="predicted"/>
<dbReference type="GeneID" id="85467513"/>
<evidence type="ECO:0000313" key="1">
    <source>
        <dbReference type="EMBL" id="KAK1637463.1"/>
    </source>
</evidence>
<comment type="caution">
    <text evidence="1">The sequence shown here is derived from an EMBL/GenBank/DDBJ whole genome shotgun (WGS) entry which is preliminary data.</text>
</comment>
<dbReference type="AlphaFoldDB" id="A0AAJ0EFW5"/>
<organism evidence="1 2">
    <name type="scientific">Colletotrichum phormii</name>
    <dbReference type="NCBI Taxonomy" id="359342"/>
    <lineage>
        <taxon>Eukaryota</taxon>
        <taxon>Fungi</taxon>
        <taxon>Dikarya</taxon>
        <taxon>Ascomycota</taxon>
        <taxon>Pezizomycotina</taxon>
        <taxon>Sordariomycetes</taxon>
        <taxon>Hypocreomycetidae</taxon>
        <taxon>Glomerellales</taxon>
        <taxon>Glomerellaceae</taxon>
        <taxon>Colletotrichum</taxon>
        <taxon>Colletotrichum acutatum species complex</taxon>
    </lineage>
</organism>
<name>A0AAJ0EFW5_9PEZI</name>
<accession>A0AAJ0EFW5</accession>
<dbReference type="RefSeq" id="XP_060446070.1">
    <property type="nucleotide sequence ID" value="XM_060582651.1"/>
</dbReference>
<dbReference type="Proteomes" id="UP001243989">
    <property type="component" value="Unassembled WGS sequence"/>
</dbReference>
<protein>
    <submittedName>
        <fullName evidence="1">Uncharacterized protein</fullName>
    </submittedName>
</protein>
<gene>
    <name evidence="1" type="ORF">BDP81DRAFT_209967</name>
</gene>
<keyword evidence="2" id="KW-1185">Reference proteome</keyword>
<evidence type="ECO:0000313" key="2">
    <source>
        <dbReference type="Proteomes" id="UP001243989"/>
    </source>
</evidence>
<dbReference type="EMBL" id="JAHMHQ010000008">
    <property type="protein sequence ID" value="KAK1637463.1"/>
    <property type="molecule type" value="Genomic_DNA"/>
</dbReference>
<sequence>MHGRTPVCARRIRRRRLDIWGSDWRAVAAPPSRTRPIAGLRVACLLRDKTSESTSMTAGGTTGAAGRLVQLGRQISFDLHGGVLNTASPWAVGLKDRHDWYHSSDSIGCLAQDMSNSGLRWKRRLGTVSCPMSSYRGHSGPTDGPGILLLMLMINHIGIAGVWL</sequence>